<gene>
    <name evidence="1" type="ORF">Nepgr_023760</name>
</gene>
<protein>
    <submittedName>
        <fullName evidence="1">Uncharacterized protein</fullName>
    </submittedName>
</protein>
<evidence type="ECO:0000313" key="2">
    <source>
        <dbReference type="Proteomes" id="UP001279734"/>
    </source>
</evidence>
<name>A0AAD3T4I2_NEPGR</name>
<dbReference type="AlphaFoldDB" id="A0AAD3T4I2"/>
<reference evidence="1" key="1">
    <citation type="submission" date="2023-05" db="EMBL/GenBank/DDBJ databases">
        <title>Nepenthes gracilis genome sequencing.</title>
        <authorList>
            <person name="Fukushima K."/>
        </authorList>
    </citation>
    <scope>NUCLEOTIDE SEQUENCE</scope>
    <source>
        <strain evidence="1">SING2019-196</strain>
    </source>
</reference>
<dbReference type="Proteomes" id="UP001279734">
    <property type="component" value="Unassembled WGS sequence"/>
</dbReference>
<evidence type="ECO:0000313" key="1">
    <source>
        <dbReference type="EMBL" id="GMH21917.1"/>
    </source>
</evidence>
<dbReference type="EMBL" id="BSYO01000024">
    <property type="protein sequence ID" value="GMH21917.1"/>
    <property type="molecule type" value="Genomic_DNA"/>
</dbReference>
<proteinExistence type="predicted"/>
<keyword evidence="2" id="KW-1185">Reference proteome</keyword>
<comment type="caution">
    <text evidence="1">The sequence shown here is derived from an EMBL/GenBank/DDBJ whole genome shotgun (WGS) entry which is preliminary data.</text>
</comment>
<accession>A0AAD3T4I2</accession>
<sequence>MAVFRDVGFASFELDQFLSNFHRSQIWEGVAGGKNVFDVFANEGFWQRLENKQRGRRHRCSSGHREVTVG</sequence>
<organism evidence="1 2">
    <name type="scientific">Nepenthes gracilis</name>
    <name type="common">Slender pitcher plant</name>
    <dbReference type="NCBI Taxonomy" id="150966"/>
    <lineage>
        <taxon>Eukaryota</taxon>
        <taxon>Viridiplantae</taxon>
        <taxon>Streptophyta</taxon>
        <taxon>Embryophyta</taxon>
        <taxon>Tracheophyta</taxon>
        <taxon>Spermatophyta</taxon>
        <taxon>Magnoliopsida</taxon>
        <taxon>eudicotyledons</taxon>
        <taxon>Gunneridae</taxon>
        <taxon>Pentapetalae</taxon>
        <taxon>Caryophyllales</taxon>
        <taxon>Nepenthaceae</taxon>
        <taxon>Nepenthes</taxon>
    </lineage>
</organism>